<comment type="caution">
    <text evidence="1">The sequence shown here is derived from an EMBL/GenBank/DDBJ whole genome shotgun (WGS) entry which is preliminary data.</text>
</comment>
<dbReference type="OrthoDB" id="2428671at2759"/>
<dbReference type="EMBL" id="CAJVPZ010017102">
    <property type="protein sequence ID" value="CAG8678335.1"/>
    <property type="molecule type" value="Genomic_DNA"/>
</dbReference>
<dbReference type="InterPro" id="IPR011009">
    <property type="entry name" value="Kinase-like_dom_sf"/>
</dbReference>
<keyword evidence="2" id="KW-1185">Reference proteome</keyword>
<protein>
    <submittedName>
        <fullName evidence="1">8411_t:CDS:1</fullName>
    </submittedName>
</protein>
<dbReference type="Proteomes" id="UP000789396">
    <property type="component" value="Unassembled WGS sequence"/>
</dbReference>
<accession>A0A9N9HJA1</accession>
<evidence type="ECO:0000313" key="1">
    <source>
        <dbReference type="EMBL" id="CAG8678335.1"/>
    </source>
</evidence>
<feature type="non-terminal residue" evidence="1">
    <location>
        <position position="132"/>
    </location>
</feature>
<proteinExistence type="predicted"/>
<reference evidence="1" key="1">
    <citation type="submission" date="2021-06" db="EMBL/GenBank/DDBJ databases">
        <authorList>
            <person name="Kallberg Y."/>
            <person name="Tangrot J."/>
            <person name="Rosling A."/>
        </authorList>
    </citation>
    <scope>NUCLEOTIDE SEQUENCE</scope>
    <source>
        <strain evidence="1">IN212</strain>
    </source>
</reference>
<dbReference type="SUPFAM" id="SSF56112">
    <property type="entry name" value="Protein kinase-like (PK-like)"/>
    <property type="match status" value="1"/>
</dbReference>
<dbReference type="AlphaFoldDB" id="A0A9N9HJA1"/>
<feature type="non-terminal residue" evidence="1">
    <location>
        <position position="1"/>
    </location>
</feature>
<dbReference type="Gene3D" id="1.10.510.10">
    <property type="entry name" value="Transferase(Phosphotransferase) domain 1"/>
    <property type="match status" value="1"/>
</dbReference>
<organism evidence="1 2">
    <name type="scientific">Racocetra fulgida</name>
    <dbReference type="NCBI Taxonomy" id="60492"/>
    <lineage>
        <taxon>Eukaryota</taxon>
        <taxon>Fungi</taxon>
        <taxon>Fungi incertae sedis</taxon>
        <taxon>Mucoromycota</taxon>
        <taxon>Glomeromycotina</taxon>
        <taxon>Glomeromycetes</taxon>
        <taxon>Diversisporales</taxon>
        <taxon>Gigasporaceae</taxon>
        <taxon>Racocetra</taxon>
    </lineage>
</organism>
<gene>
    <name evidence="1" type="ORF">RFULGI_LOCUS9510</name>
</gene>
<sequence>DYKCASKKFDVDDDLKKMLIENKYQLPWIPYDKFSNFKEIGKGGFATVYSATWDYERYHSIPVAHKIIDSNDCKEFIQEVINDDEMYRFLPKIILIRPRLIPRHSYVRKFIETAKIITSHLNSNHSRDMLDS</sequence>
<name>A0A9N9HJA1_9GLOM</name>
<evidence type="ECO:0000313" key="2">
    <source>
        <dbReference type="Proteomes" id="UP000789396"/>
    </source>
</evidence>